<dbReference type="eggNOG" id="COG0427">
    <property type="taxonomic scope" value="Bacteria"/>
</dbReference>
<comment type="subcellular location">
    <subcellularLocation>
        <location evidence="3">Cytoplasm</location>
    </subcellularLocation>
</comment>
<dbReference type="PANTHER" id="PTHR21432">
    <property type="entry name" value="ACETYL-COA HYDROLASE-RELATED"/>
    <property type="match status" value="1"/>
</dbReference>
<dbReference type="Gene3D" id="3.40.1080.10">
    <property type="entry name" value="Glutaconate Coenzyme A-transferase"/>
    <property type="match status" value="1"/>
</dbReference>
<name>S5TWH5_9GAMM</name>
<dbReference type="SUPFAM" id="SSF100950">
    <property type="entry name" value="NagB/RpiA/CoA transferase-like"/>
    <property type="match status" value="2"/>
</dbReference>
<dbReference type="Pfam" id="PF02550">
    <property type="entry name" value="AcetylCoA_hydro"/>
    <property type="match status" value="1"/>
</dbReference>
<keyword evidence="3" id="KW-0963">Cytoplasm</keyword>
<keyword evidence="7" id="KW-1185">Reference proteome</keyword>
<gene>
    <name evidence="6" type="ORF">CYCME_1201</name>
</gene>
<dbReference type="InterPro" id="IPR037171">
    <property type="entry name" value="NagB/RpiA_transferase-like"/>
</dbReference>
<keyword evidence="3" id="KW-0276">Fatty acid metabolism</keyword>
<dbReference type="PANTHER" id="PTHR21432:SF20">
    <property type="entry name" value="ACETYL-COA HYDROLASE"/>
    <property type="match status" value="1"/>
</dbReference>
<dbReference type="InterPro" id="IPR038460">
    <property type="entry name" value="AcetylCoA_hyd_C_sf"/>
</dbReference>
<dbReference type="InterPro" id="IPR003702">
    <property type="entry name" value="ActCoA_hydro_N"/>
</dbReference>
<dbReference type="UniPathway" id="UPA00863"/>
<dbReference type="PATRIC" id="fig|1198232.3.peg.1201"/>
<keyword evidence="2 3" id="KW-0808">Transferase</keyword>
<proteinExistence type="inferred from homology"/>
<dbReference type="GO" id="GO:0006083">
    <property type="term" value="P:acetate metabolic process"/>
    <property type="evidence" value="ECO:0007669"/>
    <property type="project" value="InterPro"/>
</dbReference>
<dbReference type="AlphaFoldDB" id="S5TWH5"/>
<dbReference type="Gene3D" id="3.40.1080.20">
    <property type="entry name" value="Acetyl-CoA hydrolase/transferase C-terminal domain"/>
    <property type="match status" value="1"/>
</dbReference>
<feature type="binding site" evidence="3">
    <location>
        <position position="321"/>
    </location>
    <ligand>
        <name>CoA</name>
        <dbReference type="ChEBI" id="CHEBI:57287"/>
    </ligand>
</feature>
<dbReference type="HAMAP" id="MF_03228">
    <property type="entry name" value="But_CoA_trans"/>
    <property type="match status" value="1"/>
</dbReference>
<dbReference type="Proteomes" id="UP000015380">
    <property type="component" value="Chromosome"/>
</dbReference>
<protein>
    <recommendedName>
        <fullName evidence="3">Probable butyrate:acetyl-CoA coenzyme A-transferase</fullName>
        <shortName evidence="3">Butyrate CoA-transferase</shortName>
        <ecNumber evidence="3">2.8.3.-</ecNumber>
    </recommendedName>
</protein>
<dbReference type="KEGG" id="cza:CYCME_1201"/>
<reference evidence="6 7" key="1">
    <citation type="submission" date="2013-05" db="EMBL/GenBank/DDBJ databases">
        <title>Between feast and famine: a lifestyle of most important marine PAH-degrading bacterium Cycloclasticus sp. 7ME.</title>
        <authorList>
            <person name="Yakimov M.M."/>
            <person name="Messina E."/>
            <person name="Genovese M."/>
            <person name="Denaro R."/>
            <person name="Crisafi F."/>
            <person name="Russo D."/>
            <person name="Cappello S."/>
            <person name="Santisi S."/>
            <person name="Smedile F."/>
            <person name="Golyshina O.V."/>
            <person name="Tran H."/>
            <person name="Pieper D.H."/>
            <person name="Golyshin P.N."/>
            <person name="Giuliano L."/>
        </authorList>
    </citation>
    <scope>NUCLEOTIDE SEQUENCE [LARGE SCALE GENOMIC DNA]</scope>
    <source>
        <strain evidence="6 7">78-ME</strain>
    </source>
</reference>
<dbReference type="GO" id="GO:0019605">
    <property type="term" value="P:butyrate metabolic process"/>
    <property type="evidence" value="ECO:0007669"/>
    <property type="project" value="UniProtKB-UniRule"/>
</dbReference>
<evidence type="ECO:0000313" key="6">
    <source>
        <dbReference type="EMBL" id="AGS39530.1"/>
    </source>
</evidence>
<dbReference type="Pfam" id="PF13336">
    <property type="entry name" value="AcetylCoA_hyd_C"/>
    <property type="match status" value="1"/>
</dbReference>
<dbReference type="Gene3D" id="3.30.750.70">
    <property type="entry name" value="4-hydroxybutyrate coenzyme like domains"/>
    <property type="match status" value="1"/>
</dbReference>
<accession>S5TWH5</accession>
<evidence type="ECO:0000259" key="5">
    <source>
        <dbReference type="Pfam" id="PF13336"/>
    </source>
</evidence>
<sequence>MGGYMPVQQMLQEKMVSVSEAVALVNSGDTIDYGFSVTQSDIFDTELAKQKDRLKDVIVRGTLSVAARQIIEQDPDQQHFEYQNWHFSGYDRKKSEQGVVSYIPFNFGEGPHIYREYLKTDVLVLKTSPMDQHGYFNFGVSNTFARACCDIAKKIIIETSSAIPVCYGNENTVHISEVAAVFQGDSAPLFELPSAPISDIDRQVADYIVPLIKDRSCLQIGIGGMPNAVCSALAHSTIKDLGIHTEMFVDGMVDLVEKGKVTGNYKQTYRGQIVYTFALGSKRTYDFIHKNALCVSIPVDETNLTNKIAQNDNVISINNCLQVDLTGQVASESNGHRQISGTGGQLQFVRGAVASKGGKSFICLSSRFMDKEGQPRSRIVPGLEEGTVVTTPRSDTMYVVTEFGIVNLKGKSISERALALISIAHPDDRESLLQQARDSGIVSRRYC</sequence>
<evidence type="ECO:0000256" key="2">
    <source>
        <dbReference type="ARBA" id="ARBA00022679"/>
    </source>
</evidence>
<dbReference type="InterPro" id="IPR046433">
    <property type="entry name" value="ActCoA_hydro"/>
</dbReference>
<dbReference type="GO" id="GO:0006084">
    <property type="term" value="P:acetyl-CoA metabolic process"/>
    <property type="evidence" value="ECO:0007669"/>
    <property type="project" value="UniProtKB-UniRule"/>
</dbReference>
<evidence type="ECO:0000313" key="7">
    <source>
        <dbReference type="Proteomes" id="UP000015380"/>
    </source>
</evidence>
<dbReference type="EMBL" id="CP005996">
    <property type="protein sequence ID" value="AGS39530.1"/>
    <property type="molecule type" value="Genomic_DNA"/>
</dbReference>
<dbReference type="InterPro" id="IPR026888">
    <property type="entry name" value="AcetylCoA_hyd_C"/>
</dbReference>
<feature type="domain" description="Acetyl-CoA hydrolase/transferase C-terminal" evidence="5">
    <location>
        <begin position="280"/>
        <end position="436"/>
    </location>
</feature>
<feature type="binding site" evidence="3">
    <location>
        <begin position="221"/>
        <end position="225"/>
    </location>
    <ligand>
        <name>CoA</name>
        <dbReference type="ChEBI" id="CHEBI:57287"/>
    </ligand>
</feature>
<evidence type="ECO:0000256" key="1">
    <source>
        <dbReference type="ARBA" id="ARBA00009632"/>
    </source>
</evidence>
<dbReference type="GO" id="GO:0005737">
    <property type="term" value="C:cytoplasm"/>
    <property type="evidence" value="ECO:0007669"/>
    <property type="project" value="UniProtKB-SubCell"/>
</dbReference>
<comment type="pathway">
    <text evidence="3">Lipid metabolism; butanoate metabolism.</text>
</comment>
<comment type="similarity">
    <text evidence="1 3">Belongs to the acetyl-CoA hydrolase/transferase family.</text>
</comment>
<reference evidence="7" key="2">
    <citation type="journal article" date="2016" name="Environ. Microbiol. Rep.">
        <title>Analysis of defence systems and a conjugative IncP-1 plasmid in the marine polyaromatic hydrocarbons-degrading bacterium Cycloclasticus sp. 78-ME.</title>
        <authorList>
            <person name="Yakimov M.M."/>
            <person name="Crisafi F."/>
            <person name="Messina E."/>
            <person name="Smedile F."/>
            <person name="Lopatina A."/>
            <person name="Denaro R."/>
            <person name="Pieper D.H."/>
            <person name="Golyshin P.N."/>
            <person name="Giuliano L."/>
        </authorList>
    </citation>
    <scope>NUCLEOTIDE SEQUENCE [LARGE SCALE GENOMIC DNA]</scope>
    <source>
        <strain evidence="7">78-ME</strain>
    </source>
</reference>
<evidence type="ECO:0000256" key="3">
    <source>
        <dbReference type="HAMAP-Rule" id="MF_03228"/>
    </source>
</evidence>
<feature type="active site" description="5-glutamyl coenzyme A thioester intermediate" evidence="3">
    <location>
        <position position="246"/>
    </location>
</feature>
<feature type="domain" description="Acetyl-CoA hydrolase/transferase N-terminal" evidence="4">
    <location>
        <begin position="10"/>
        <end position="183"/>
    </location>
</feature>
<evidence type="ECO:0000259" key="4">
    <source>
        <dbReference type="Pfam" id="PF02550"/>
    </source>
</evidence>
<dbReference type="GO" id="GO:0008775">
    <property type="term" value="F:acetate CoA-transferase activity"/>
    <property type="evidence" value="ECO:0007669"/>
    <property type="project" value="InterPro"/>
</dbReference>
<dbReference type="HOGENOM" id="CLU_030703_1_0_6"/>
<organism evidence="6 7">
    <name type="scientific">Cycloclasticus zancles 78-ME</name>
    <dbReference type="NCBI Taxonomy" id="1198232"/>
    <lineage>
        <taxon>Bacteria</taxon>
        <taxon>Pseudomonadati</taxon>
        <taxon>Pseudomonadota</taxon>
        <taxon>Gammaproteobacteria</taxon>
        <taxon>Thiotrichales</taxon>
        <taxon>Piscirickettsiaceae</taxon>
        <taxon>Cycloclasticus</taxon>
    </lineage>
</organism>
<feature type="binding site" evidence="3">
    <location>
        <position position="344"/>
    </location>
    <ligand>
        <name>CoA</name>
        <dbReference type="ChEBI" id="CHEBI:57287"/>
    </ligand>
</feature>
<comment type="catalytic activity">
    <reaction evidence="3">
        <text>butanoate + acetyl-CoA = butanoyl-CoA + acetate</text>
        <dbReference type="Rhea" id="RHEA:30071"/>
        <dbReference type="ChEBI" id="CHEBI:17968"/>
        <dbReference type="ChEBI" id="CHEBI:30089"/>
        <dbReference type="ChEBI" id="CHEBI:57288"/>
        <dbReference type="ChEBI" id="CHEBI:57371"/>
    </reaction>
</comment>
<comment type="function">
    <text evidence="3">Coenzyme A-transferase that converts butyrate to butyryl-CoA.</text>
</comment>
<keyword evidence="3" id="KW-0443">Lipid metabolism</keyword>
<dbReference type="EC" id="2.8.3.-" evidence="3"/>
<dbReference type="InterPro" id="IPR023990">
    <property type="entry name" value="Butryl-CoA_acetate_CoA_Tfrase"/>
</dbReference>